<sequence>MNRQRNLWSWREESNLQPAVYKTAALPIELRQQLNDIEELQFYRLSAMGSSVPGVFSPEIFPKLTCAWVRFFPLI</sequence>
<dbReference type="AlphaFoldDB" id="A0A0S4L7K3"/>
<dbReference type="EMBL" id="CZPZ01000003">
    <property type="protein sequence ID" value="CUS32746.1"/>
    <property type="molecule type" value="Genomic_DNA"/>
</dbReference>
<dbReference type="AntiFam" id="ANF00011">
    <property type="entry name" value="tRNA translation"/>
</dbReference>
<gene>
    <name evidence="1" type="ORF">COMA2_110072</name>
</gene>
<proteinExistence type="predicted"/>
<name>A0A0S4L7K3_9BACT</name>
<evidence type="ECO:0000313" key="1">
    <source>
        <dbReference type="EMBL" id="CUS32746.1"/>
    </source>
</evidence>
<keyword evidence="2" id="KW-1185">Reference proteome</keyword>
<organism evidence="1 2">
    <name type="scientific">Candidatus Nitrospira nitrificans</name>
    <dbReference type="NCBI Taxonomy" id="1742973"/>
    <lineage>
        <taxon>Bacteria</taxon>
        <taxon>Pseudomonadati</taxon>
        <taxon>Nitrospirota</taxon>
        <taxon>Nitrospiria</taxon>
        <taxon>Nitrospirales</taxon>
        <taxon>Nitrospiraceae</taxon>
        <taxon>Nitrospira</taxon>
    </lineage>
</organism>
<dbReference type="Proteomes" id="UP000198736">
    <property type="component" value="Unassembled WGS sequence"/>
</dbReference>
<protein>
    <submittedName>
        <fullName evidence="1">Uncharacterized protein</fullName>
    </submittedName>
</protein>
<evidence type="ECO:0000313" key="2">
    <source>
        <dbReference type="Proteomes" id="UP000198736"/>
    </source>
</evidence>
<accession>A0A0S4L7K3</accession>
<reference evidence="2" key="1">
    <citation type="submission" date="2015-10" db="EMBL/GenBank/DDBJ databases">
        <authorList>
            <person name="Luecker S."/>
            <person name="Luecker S."/>
        </authorList>
    </citation>
    <scope>NUCLEOTIDE SEQUENCE [LARGE SCALE GENOMIC DNA]</scope>
</reference>
<dbReference type="STRING" id="1742973.COMA2_110072"/>